<sequence length="87" mass="8890">MRRVRGGWLSVGGTTSAAAGRERRAAGDGGGAKGPRRVVASGVNKGRVRRGENAVGLRCAMGVVGESERGPRPAMCEPSRSASRSPS</sequence>
<accession>A0A6A5U0W1</accession>
<name>A0A6A5U0W1_9PLEO</name>
<evidence type="ECO:0000313" key="3">
    <source>
        <dbReference type="Proteomes" id="UP000800035"/>
    </source>
</evidence>
<feature type="region of interest" description="Disordered" evidence="1">
    <location>
        <begin position="66"/>
        <end position="87"/>
    </location>
</feature>
<dbReference type="Proteomes" id="UP000800035">
    <property type="component" value="Unassembled WGS sequence"/>
</dbReference>
<organism evidence="2 3">
    <name type="scientific">Byssothecium circinans</name>
    <dbReference type="NCBI Taxonomy" id="147558"/>
    <lineage>
        <taxon>Eukaryota</taxon>
        <taxon>Fungi</taxon>
        <taxon>Dikarya</taxon>
        <taxon>Ascomycota</taxon>
        <taxon>Pezizomycotina</taxon>
        <taxon>Dothideomycetes</taxon>
        <taxon>Pleosporomycetidae</taxon>
        <taxon>Pleosporales</taxon>
        <taxon>Massarineae</taxon>
        <taxon>Massarinaceae</taxon>
        <taxon>Byssothecium</taxon>
    </lineage>
</organism>
<dbReference type="EMBL" id="ML976989">
    <property type="protein sequence ID" value="KAF1957589.1"/>
    <property type="molecule type" value="Genomic_DNA"/>
</dbReference>
<feature type="region of interest" description="Disordered" evidence="1">
    <location>
        <begin position="1"/>
        <end position="38"/>
    </location>
</feature>
<reference evidence="2" key="1">
    <citation type="journal article" date="2020" name="Stud. Mycol.">
        <title>101 Dothideomycetes genomes: a test case for predicting lifestyles and emergence of pathogens.</title>
        <authorList>
            <person name="Haridas S."/>
            <person name="Albert R."/>
            <person name="Binder M."/>
            <person name="Bloem J."/>
            <person name="Labutti K."/>
            <person name="Salamov A."/>
            <person name="Andreopoulos B."/>
            <person name="Baker S."/>
            <person name="Barry K."/>
            <person name="Bills G."/>
            <person name="Bluhm B."/>
            <person name="Cannon C."/>
            <person name="Castanera R."/>
            <person name="Culley D."/>
            <person name="Daum C."/>
            <person name="Ezra D."/>
            <person name="Gonzalez J."/>
            <person name="Henrissat B."/>
            <person name="Kuo A."/>
            <person name="Liang C."/>
            <person name="Lipzen A."/>
            <person name="Lutzoni F."/>
            <person name="Magnuson J."/>
            <person name="Mondo S."/>
            <person name="Nolan M."/>
            <person name="Ohm R."/>
            <person name="Pangilinan J."/>
            <person name="Park H.-J."/>
            <person name="Ramirez L."/>
            <person name="Alfaro M."/>
            <person name="Sun H."/>
            <person name="Tritt A."/>
            <person name="Yoshinaga Y."/>
            <person name="Zwiers L.-H."/>
            <person name="Turgeon B."/>
            <person name="Goodwin S."/>
            <person name="Spatafora J."/>
            <person name="Crous P."/>
            <person name="Grigoriev I."/>
        </authorList>
    </citation>
    <scope>NUCLEOTIDE SEQUENCE</scope>
    <source>
        <strain evidence="2">CBS 675.92</strain>
    </source>
</reference>
<keyword evidence="3" id="KW-1185">Reference proteome</keyword>
<dbReference type="AlphaFoldDB" id="A0A6A5U0W1"/>
<evidence type="ECO:0000256" key="1">
    <source>
        <dbReference type="SAM" id="MobiDB-lite"/>
    </source>
</evidence>
<proteinExistence type="predicted"/>
<protein>
    <submittedName>
        <fullName evidence="2">Uncharacterized protein</fullName>
    </submittedName>
</protein>
<gene>
    <name evidence="2" type="ORF">CC80DRAFT_47846</name>
</gene>
<evidence type="ECO:0000313" key="2">
    <source>
        <dbReference type="EMBL" id="KAF1957589.1"/>
    </source>
</evidence>